<dbReference type="CDD" id="cd00408">
    <property type="entry name" value="DHDPS-like"/>
    <property type="match status" value="1"/>
</dbReference>
<feature type="binding site" evidence="5">
    <location>
        <position position="211"/>
    </location>
    <ligand>
        <name>pyruvate</name>
        <dbReference type="ChEBI" id="CHEBI:15361"/>
    </ligand>
</feature>
<proteinExistence type="inferred from homology"/>
<dbReference type="SMART" id="SM01130">
    <property type="entry name" value="DHDPS"/>
    <property type="match status" value="1"/>
</dbReference>
<evidence type="ECO:0000256" key="4">
    <source>
        <dbReference type="PIRSR" id="PIRSR001365-1"/>
    </source>
</evidence>
<dbReference type="EMBL" id="JARPTC010000002">
    <property type="protein sequence ID" value="MDO7786043.1"/>
    <property type="molecule type" value="Genomic_DNA"/>
</dbReference>
<dbReference type="PROSITE" id="PS00666">
    <property type="entry name" value="DHDPS_2"/>
    <property type="match status" value="1"/>
</dbReference>
<reference evidence="6" key="2">
    <citation type="submission" date="2023-03" db="EMBL/GenBank/DDBJ databases">
        <authorList>
            <person name="Zhang Z."/>
        </authorList>
    </citation>
    <scope>NUCLEOTIDE SEQUENCE</scope>
    <source>
        <strain evidence="6">DSA</strain>
    </source>
</reference>
<keyword evidence="7" id="KW-1185">Reference proteome</keyword>
<dbReference type="PIRSF" id="PIRSF001365">
    <property type="entry name" value="DHDPS"/>
    <property type="match status" value="1"/>
</dbReference>
<dbReference type="GO" id="GO:0016829">
    <property type="term" value="F:lyase activity"/>
    <property type="evidence" value="ECO:0007669"/>
    <property type="project" value="UniProtKB-KW"/>
</dbReference>
<keyword evidence="1 3" id="KW-0456">Lyase</keyword>
<feature type="active site" description="Proton donor/acceptor" evidence="4">
    <location>
        <position position="137"/>
    </location>
</feature>
<comment type="similarity">
    <text evidence="3">Belongs to the DapA family.</text>
</comment>
<dbReference type="InterPro" id="IPR020625">
    <property type="entry name" value="Schiff_base-form_aldolases_AS"/>
</dbReference>
<evidence type="ECO:0000256" key="5">
    <source>
        <dbReference type="PIRSR" id="PIRSR001365-2"/>
    </source>
</evidence>
<sequence>MSSFDFRGIIPPMVTIFNNDGSFDWEGNKAVIDYLIKGGVHGIFVLGSSGEFAHMSSDERKEFAEFAVDYIKGRVPVLIGTGHSNTREVIELSRHAQNIGADGVVVVTPYYWGLSGENLFNHYKSVAHGVDLPIMLYHFPNLTGQQMPASLVAKMVKELPNIVAIKDTIDSISHIRDLILTVKEINPKFSVLAGFDHYLLSTLTMGGDGAIPGTSNFAPEISVGVYEKFAAGDFAGAMKLNDQLMRLSCIYGLDLPAIGVVKEGLKLSGLPINTYVRQPGGRAADSVIKELEKIIGCLPAS</sequence>
<evidence type="ECO:0000256" key="1">
    <source>
        <dbReference type="ARBA" id="ARBA00023239"/>
    </source>
</evidence>
<dbReference type="PANTHER" id="PTHR12128">
    <property type="entry name" value="DIHYDRODIPICOLINATE SYNTHASE"/>
    <property type="match status" value="1"/>
</dbReference>
<evidence type="ECO:0000256" key="2">
    <source>
        <dbReference type="ARBA" id="ARBA00023270"/>
    </source>
</evidence>
<dbReference type="AlphaFoldDB" id="A0AAW7Z9U2"/>
<dbReference type="RefSeq" id="WP_304540821.1">
    <property type="nucleotide sequence ID" value="NZ_JARPTC010000002.1"/>
</dbReference>
<accession>A0AAW7Z9U2</accession>
<dbReference type="InterPro" id="IPR002220">
    <property type="entry name" value="DapA-like"/>
</dbReference>
<dbReference type="SUPFAM" id="SSF51569">
    <property type="entry name" value="Aldolase"/>
    <property type="match status" value="1"/>
</dbReference>
<comment type="caution">
    <text evidence="6">The sequence shown here is derived from an EMBL/GenBank/DDBJ whole genome shotgun (WGS) entry which is preliminary data.</text>
</comment>
<dbReference type="GO" id="GO:0005829">
    <property type="term" value="C:cytosol"/>
    <property type="evidence" value="ECO:0007669"/>
    <property type="project" value="TreeGrafter"/>
</dbReference>
<organism evidence="6 7">
    <name type="scientific">Desulforamulus aquiferis</name>
    <dbReference type="NCBI Taxonomy" id="1397668"/>
    <lineage>
        <taxon>Bacteria</taxon>
        <taxon>Bacillati</taxon>
        <taxon>Bacillota</taxon>
        <taxon>Clostridia</taxon>
        <taxon>Eubacteriales</taxon>
        <taxon>Peptococcaceae</taxon>
        <taxon>Desulforamulus</taxon>
    </lineage>
</organism>
<keyword evidence="2" id="KW-0704">Schiff base</keyword>
<evidence type="ECO:0000256" key="3">
    <source>
        <dbReference type="PIRNR" id="PIRNR001365"/>
    </source>
</evidence>
<gene>
    <name evidence="6" type="ORF">P6N53_02250</name>
</gene>
<dbReference type="Proteomes" id="UP001172911">
    <property type="component" value="Unassembled WGS sequence"/>
</dbReference>
<dbReference type="PRINTS" id="PR00146">
    <property type="entry name" value="DHPICSNTHASE"/>
</dbReference>
<evidence type="ECO:0000313" key="6">
    <source>
        <dbReference type="EMBL" id="MDO7786043.1"/>
    </source>
</evidence>
<name>A0AAW7Z9U2_9FIRM</name>
<protein>
    <submittedName>
        <fullName evidence="6">Dihydrodipicolinate synthase family protein</fullName>
    </submittedName>
</protein>
<feature type="active site" description="Schiff-base intermediate with substrate" evidence="4">
    <location>
        <position position="166"/>
    </location>
</feature>
<dbReference type="Gene3D" id="3.20.20.70">
    <property type="entry name" value="Aldolase class I"/>
    <property type="match status" value="1"/>
</dbReference>
<dbReference type="InterPro" id="IPR013785">
    <property type="entry name" value="Aldolase_TIM"/>
</dbReference>
<evidence type="ECO:0000313" key="7">
    <source>
        <dbReference type="Proteomes" id="UP001172911"/>
    </source>
</evidence>
<dbReference type="PANTHER" id="PTHR12128:SF28">
    <property type="entry name" value="2-DEHYDRO-3-DEOXY-D-GLUCONATE ALDOLASE YAGE-RELATED"/>
    <property type="match status" value="1"/>
</dbReference>
<dbReference type="Pfam" id="PF00701">
    <property type="entry name" value="DHDPS"/>
    <property type="match status" value="1"/>
</dbReference>
<reference evidence="6" key="1">
    <citation type="journal article" date="2023" name="J. Hazard. Mater.">
        <title>Anaerobic biodegradation of pyrene and benzo[a]pyrene by a new sulfate-reducing Desulforamulus aquiferis strain DSA.</title>
        <authorList>
            <person name="Zhang Z."/>
            <person name="Sun J."/>
            <person name="Gong X."/>
            <person name="Wang C."/>
            <person name="Wang H."/>
        </authorList>
    </citation>
    <scope>NUCLEOTIDE SEQUENCE</scope>
    <source>
        <strain evidence="6">DSA</strain>
    </source>
</reference>